<dbReference type="InterPro" id="IPR037518">
    <property type="entry name" value="MPN"/>
</dbReference>
<gene>
    <name evidence="3" type="ORF">D9Q98_002855</name>
</gene>
<dbReference type="SUPFAM" id="SSF54236">
    <property type="entry name" value="Ubiquitin-like"/>
    <property type="match status" value="1"/>
</dbReference>
<name>A0A9D4YZ86_CHLVU</name>
<protein>
    <recommendedName>
        <fullName evidence="2">MPN domain-containing protein</fullName>
    </recommendedName>
</protein>
<dbReference type="InterPro" id="IPR016563">
    <property type="entry name" value="Npl4"/>
</dbReference>
<proteinExistence type="inferred from homology"/>
<dbReference type="CDD" id="cd08061">
    <property type="entry name" value="MPN_NPL4"/>
    <property type="match status" value="1"/>
</dbReference>
<accession>A0A9D4YZ86</accession>
<dbReference type="GO" id="GO:0031625">
    <property type="term" value="F:ubiquitin protein ligase binding"/>
    <property type="evidence" value="ECO:0007669"/>
    <property type="project" value="TreeGrafter"/>
</dbReference>
<dbReference type="Pfam" id="PF11543">
    <property type="entry name" value="UN_NPL4"/>
    <property type="match status" value="1"/>
</dbReference>
<dbReference type="PROSITE" id="PS50249">
    <property type="entry name" value="MPN"/>
    <property type="match status" value="1"/>
</dbReference>
<reference evidence="3" key="2">
    <citation type="submission" date="2020-11" db="EMBL/GenBank/DDBJ databases">
        <authorList>
            <person name="Cecchin M."/>
            <person name="Marcolungo L."/>
            <person name="Rossato M."/>
            <person name="Girolomoni L."/>
            <person name="Cosentino E."/>
            <person name="Cuine S."/>
            <person name="Li-Beisson Y."/>
            <person name="Delledonne M."/>
            <person name="Ballottari M."/>
        </authorList>
    </citation>
    <scope>NUCLEOTIDE SEQUENCE</scope>
    <source>
        <strain evidence="3">211/11P</strain>
        <tissue evidence="3">Whole cell</tissue>
    </source>
</reference>
<dbReference type="CDD" id="cd17055">
    <property type="entry name" value="Ubl_AtNPL4_like"/>
    <property type="match status" value="1"/>
</dbReference>
<dbReference type="Pfam" id="PF05021">
    <property type="entry name" value="NPL4"/>
    <property type="match status" value="1"/>
</dbReference>
<keyword evidence="4" id="KW-1185">Reference proteome</keyword>
<evidence type="ECO:0000313" key="4">
    <source>
        <dbReference type="Proteomes" id="UP001055712"/>
    </source>
</evidence>
<dbReference type="GO" id="GO:0043130">
    <property type="term" value="F:ubiquitin binding"/>
    <property type="evidence" value="ECO:0007669"/>
    <property type="project" value="TreeGrafter"/>
</dbReference>
<dbReference type="Proteomes" id="UP001055712">
    <property type="component" value="Unassembled WGS sequence"/>
</dbReference>
<dbReference type="AlphaFoldDB" id="A0A9D4YZ86"/>
<dbReference type="OrthoDB" id="10251089at2759"/>
<dbReference type="InterPro" id="IPR029071">
    <property type="entry name" value="Ubiquitin-like_domsf"/>
</dbReference>
<dbReference type="InterPro" id="IPR024682">
    <property type="entry name" value="Npl4_Ub-like_dom"/>
</dbReference>
<dbReference type="GO" id="GO:0005634">
    <property type="term" value="C:nucleus"/>
    <property type="evidence" value="ECO:0007669"/>
    <property type="project" value="TreeGrafter"/>
</dbReference>
<dbReference type="Gene3D" id="3.40.140.10">
    <property type="entry name" value="Cytidine Deaminase, domain 2"/>
    <property type="match status" value="1"/>
</dbReference>
<comment type="similarity">
    <text evidence="1">Belongs to the NPL4 family.</text>
</comment>
<organism evidence="3 4">
    <name type="scientific">Chlorella vulgaris</name>
    <name type="common">Green alga</name>
    <dbReference type="NCBI Taxonomy" id="3077"/>
    <lineage>
        <taxon>Eukaryota</taxon>
        <taxon>Viridiplantae</taxon>
        <taxon>Chlorophyta</taxon>
        <taxon>core chlorophytes</taxon>
        <taxon>Trebouxiophyceae</taxon>
        <taxon>Chlorellales</taxon>
        <taxon>Chlorellaceae</taxon>
        <taxon>Chlorella clade</taxon>
        <taxon>Chlorella</taxon>
    </lineage>
</organism>
<reference evidence="3" key="1">
    <citation type="journal article" date="2019" name="Plant J.">
        <title>Chlorella vulgaris genome assembly and annotation reveals the molecular basis for metabolic acclimation to high light conditions.</title>
        <authorList>
            <person name="Cecchin M."/>
            <person name="Marcolungo L."/>
            <person name="Rossato M."/>
            <person name="Girolomoni L."/>
            <person name="Cosentino E."/>
            <person name="Cuine S."/>
            <person name="Li-Beisson Y."/>
            <person name="Delledonne M."/>
            <person name="Ballottari M."/>
        </authorList>
    </citation>
    <scope>NUCLEOTIDE SEQUENCE</scope>
    <source>
        <strain evidence="3">211/11P</strain>
    </source>
</reference>
<evidence type="ECO:0000259" key="2">
    <source>
        <dbReference type="PROSITE" id="PS50249"/>
    </source>
</evidence>
<dbReference type="Gene3D" id="3.10.20.90">
    <property type="entry name" value="Phosphatidylinositol 3-kinase Catalytic Subunit, Chain A, domain 1"/>
    <property type="match status" value="1"/>
</dbReference>
<dbReference type="PANTHER" id="PTHR12710">
    <property type="entry name" value="NUCLEAR PROTEIN LOCALIZATION 4"/>
    <property type="match status" value="1"/>
</dbReference>
<feature type="domain" description="MPN" evidence="2">
    <location>
        <begin position="128"/>
        <end position="266"/>
    </location>
</feature>
<comment type="caution">
    <text evidence="3">The sequence shown here is derived from an EMBL/GenBank/DDBJ whole genome shotgun (WGS) entry which is preliminary data.</text>
</comment>
<evidence type="ECO:0000313" key="3">
    <source>
        <dbReference type="EMBL" id="KAI3434797.1"/>
    </source>
</evidence>
<dbReference type="GO" id="GO:0006511">
    <property type="term" value="P:ubiquitin-dependent protein catabolic process"/>
    <property type="evidence" value="ECO:0007669"/>
    <property type="project" value="InterPro"/>
</dbReference>
<dbReference type="EMBL" id="SIDB01000003">
    <property type="protein sequence ID" value="KAI3434797.1"/>
    <property type="molecule type" value="Genomic_DNA"/>
</dbReference>
<dbReference type="InterPro" id="IPR007717">
    <property type="entry name" value="NPL4_C"/>
</dbReference>
<sequence length="412" mass="45377">MLLRLRSRDGLERIQVDDGSTLGGLKLAIQDKLGVPLEDMLLSKDPQLLTSKEPSSFTDMQGDTASLQQLGVQHGDMVFLLYHFEREVAPAVKKADWEKRPFGAHMDVAALVAAQTRIERQDAPHAASASFDFAAANAFQGYVSSAIAFSIKRGGILYGTVDDEGQVQVHAIYEPPQQGSADSLSLERGTEEEALADFIAVRLGWRKVGWIFAQSTKEREFIMSSEEICQMAAVQDEMGEHAVTAVVATWPGEDGQPEVHYEVFQVSDQCVQLWKQGWFQQQEEPGGTSTLRNPQDPKDATPVIVAGKDVGELDNDYFLVPVAVKDHEGPLENKFPVENRLLPQGLAELKSHLQARRSAPYWARIADFHLLLFLARQPNLSEAEIGLLADAARDKAAVPEGFQIIIDSMAGL</sequence>
<dbReference type="PANTHER" id="PTHR12710:SF0">
    <property type="entry name" value="NUCLEAR PROTEIN LOCALIZATION PROTEIN 4 HOMOLOG"/>
    <property type="match status" value="1"/>
</dbReference>
<evidence type="ECO:0000256" key="1">
    <source>
        <dbReference type="ARBA" id="ARBA00011025"/>
    </source>
</evidence>